<feature type="transmembrane region" description="Helical" evidence="1">
    <location>
        <begin position="32"/>
        <end position="54"/>
    </location>
</feature>
<dbReference type="Proteomes" id="UP000326170">
    <property type="component" value="Plasmid unnamed1"/>
</dbReference>
<keyword evidence="3" id="KW-1185">Reference proteome</keyword>
<evidence type="ECO:0000313" key="2">
    <source>
        <dbReference type="EMBL" id="QFU84471.1"/>
    </source>
</evidence>
<sequence>MSDRTDRLLAVLVILMALLVVAQTTVVPRNRLLSTIGIFSGSLAVVYGLMELLMTFDSTS</sequence>
<organism evidence="2 3">
    <name type="scientific">Natronorubrum aibiense</name>
    <dbReference type="NCBI Taxonomy" id="348826"/>
    <lineage>
        <taxon>Archaea</taxon>
        <taxon>Methanobacteriati</taxon>
        <taxon>Methanobacteriota</taxon>
        <taxon>Stenosarchaea group</taxon>
        <taxon>Halobacteria</taxon>
        <taxon>Halobacteriales</taxon>
        <taxon>Natrialbaceae</taxon>
        <taxon>Natronorubrum</taxon>
    </lineage>
</organism>
<proteinExistence type="predicted"/>
<accession>A0A5P9P8I5</accession>
<keyword evidence="1" id="KW-0472">Membrane</keyword>
<dbReference type="AlphaFoldDB" id="A0A5P9P8I5"/>
<geneLocation type="plasmid" evidence="2 3">
    <name>unnamed1</name>
</geneLocation>
<keyword evidence="1" id="KW-1133">Transmembrane helix</keyword>
<evidence type="ECO:0000256" key="1">
    <source>
        <dbReference type="SAM" id="Phobius"/>
    </source>
</evidence>
<evidence type="ECO:0000313" key="3">
    <source>
        <dbReference type="Proteomes" id="UP000326170"/>
    </source>
</evidence>
<keyword evidence="1" id="KW-0812">Transmembrane</keyword>
<dbReference type="KEGG" id="nas:GCU68_18245"/>
<name>A0A5P9P8I5_9EURY</name>
<dbReference type="EMBL" id="CP045489">
    <property type="protein sequence ID" value="QFU84471.1"/>
    <property type="molecule type" value="Genomic_DNA"/>
</dbReference>
<gene>
    <name evidence="2" type="ORF">GCU68_18245</name>
</gene>
<reference evidence="2 3" key="1">
    <citation type="journal article" date="2007" name="Int. J. Syst. Evol. Microbiol.">
        <title>Natronorubrum sulfidifaciens sp. nov., an extremely haloalkaliphilic archaeon isolated from Aiding salt lake in Xin-Jiang, China.</title>
        <authorList>
            <person name="Cui H.L."/>
            <person name="Tohty D."/>
            <person name="Liu H.C."/>
            <person name="Liu S.J."/>
            <person name="Oren A."/>
            <person name="Zhou P.J."/>
        </authorList>
    </citation>
    <scope>NUCLEOTIDE SEQUENCE [LARGE SCALE GENOMIC DNA]</scope>
    <source>
        <strain evidence="2 3">7-3</strain>
        <plasmid evidence="2">unnamed1</plasmid>
    </source>
</reference>
<keyword evidence="2" id="KW-0614">Plasmid</keyword>
<protein>
    <submittedName>
        <fullName evidence="2">Uncharacterized protein</fullName>
    </submittedName>
</protein>